<accession>A0AAN8F0J1</accession>
<proteinExistence type="predicted"/>
<dbReference type="EMBL" id="WIXE01018499">
    <property type="protein sequence ID" value="KAK5970856.1"/>
    <property type="molecule type" value="Genomic_DNA"/>
</dbReference>
<reference evidence="1 2" key="1">
    <citation type="submission" date="2019-10" db="EMBL/GenBank/DDBJ databases">
        <title>Assembly and Annotation for the nematode Trichostrongylus colubriformis.</title>
        <authorList>
            <person name="Martin J."/>
        </authorList>
    </citation>
    <scope>NUCLEOTIDE SEQUENCE [LARGE SCALE GENOMIC DNA]</scope>
    <source>
        <strain evidence="1">G859</strain>
        <tissue evidence="1">Whole worm</tissue>
    </source>
</reference>
<dbReference type="Proteomes" id="UP001331761">
    <property type="component" value="Unassembled WGS sequence"/>
</dbReference>
<dbReference type="AlphaFoldDB" id="A0AAN8F0J1"/>
<protein>
    <submittedName>
        <fullName evidence="1">Uncharacterized protein</fullName>
    </submittedName>
</protein>
<gene>
    <name evidence="1" type="ORF">GCK32_019218</name>
</gene>
<organism evidence="1 2">
    <name type="scientific">Trichostrongylus colubriformis</name>
    <name type="common">Black scour worm</name>
    <dbReference type="NCBI Taxonomy" id="6319"/>
    <lineage>
        <taxon>Eukaryota</taxon>
        <taxon>Metazoa</taxon>
        <taxon>Ecdysozoa</taxon>
        <taxon>Nematoda</taxon>
        <taxon>Chromadorea</taxon>
        <taxon>Rhabditida</taxon>
        <taxon>Rhabditina</taxon>
        <taxon>Rhabditomorpha</taxon>
        <taxon>Strongyloidea</taxon>
        <taxon>Trichostrongylidae</taxon>
        <taxon>Trichostrongylus</taxon>
    </lineage>
</organism>
<evidence type="ECO:0000313" key="2">
    <source>
        <dbReference type="Proteomes" id="UP001331761"/>
    </source>
</evidence>
<evidence type="ECO:0000313" key="1">
    <source>
        <dbReference type="EMBL" id="KAK5970856.1"/>
    </source>
</evidence>
<name>A0AAN8F0J1_TRICO</name>
<sequence length="80" mass="9616">MYIPFYSLPELTRKTHAKKTSFPQRTIAMEKSTRRTCEGIDMRKTLHRQLIQVERHNKGLQSFNPDHTCIQEKEWLFKPL</sequence>
<comment type="caution">
    <text evidence="1">The sequence shown here is derived from an EMBL/GenBank/DDBJ whole genome shotgun (WGS) entry which is preliminary data.</text>
</comment>
<keyword evidence="2" id="KW-1185">Reference proteome</keyword>